<gene>
    <name evidence="5" type="primary">ADCK2</name>
</gene>
<dbReference type="InterPro" id="IPR011009">
    <property type="entry name" value="Kinase-like_dom_sf"/>
</dbReference>
<dbReference type="Pfam" id="PF03109">
    <property type="entry name" value="ABC1"/>
    <property type="match status" value="1"/>
</dbReference>
<organism evidence="4 5">
    <name type="scientific">Pogona vitticeps</name>
    <name type="common">central bearded dragon</name>
    <dbReference type="NCBI Taxonomy" id="103695"/>
    <lineage>
        <taxon>Eukaryota</taxon>
        <taxon>Metazoa</taxon>
        <taxon>Chordata</taxon>
        <taxon>Craniata</taxon>
        <taxon>Vertebrata</taxon>
        <taxon>Euteleostomi</taxon>
        <taxon>Lepidosauria</taxon>
        <taxon>Squamata</taxon>
        <taxon>Bifurcata</taxon>
        <taxon>Unidentata</taxon>
        <taxon>Episquamata</taxon>
        <taxon>Toxicofera</taxon>
        <taxon>Iguania</taxon>
        <taxon>Acrodonta</taxon>
        <taxon>Agamidae</taxon>
        <taxon>Amphibolurinae</taxon>
        <taxon>Pogona</taxon>
    </lineage>
</organism>
<feature type="transmembrane region" description="Helical" evidence="2">
    <location>
        <begin position="5"/>
        <end position="25"/>
    </location>
</feature>
<dbReference type="GO" id="GO:0005739">
    <property type="term" value="C:mitochondrion"/>
    <property type="evidence" value="ECO:0007669"/>
    <property type="project" value="TreeGrafter"/>
</dbReference>
<proteinExistence type="inferred from homology"/>
<feature type="transmembrane region" description="Helical" evidence="2">
    <location>
        <begin position="128"/>
        <end position="147"/>
    </location>
</feature>
<feature type="domain" description="ABC1 atypical kinase-like" evidence="3">
    <location>
        <begin position="347"/>
        <end position="565"/>
    </location>
</feature>
<dbReference type="PANTHER" id="PTHR45890">
    <property type="entry name" value="AARF DOMAIN CONTAINING KINASE 2 (PREDICTED)"/>
    <property type="match status" value="1"/>
</dbReference>
<reference evidence="5" key="1">
    <citation type="submission" date="2025-08" db="UniProtKB">
        <authorList>
            <consortium name="RefSeq"/>
        </authorList>
    </citation>
    <scope>IDENTIFICATION</scope>
</reference>
<feature type="transmembrane region" description="Helical" evidence="2">
    <location>
        <begin position="153"/>
        <end position="174"/>
    </location>
</feature>
<dbReference type="KEGG" id="pvt:110082701"/>
<evidence type="ECO:0000313" key="4">
    <source>
        <dbReference type="Proteomes" id="UP001652642"/>
    </source>
</evidence>
<keyword evidence="2" id="KW-0812">Transmembrane</keyword>
<evidence type="ECO:0000313" key="5">
    <source>
        <dbReference type="RefSeq" id="XP_020656152.2"/>
    </source>
</evidence>
<dbReference type="GeneID" id="110082701"/>
<evidence type="ECO:0000256" key="1">
    <source>
        <dbReference type="ARBA" id="ARBA00009670"/>
    </source>
</evidence>
<protein>
    <submittedName>
        <fullName evidence="5">Uncharacterized aarF domain-containing protein kinase 2</fullName>
    </submittedName>
</protein>
<dbReference type="SUPFAM" id="SSF56112">
    <property type="entry name" value="Protein kinase-like (PK-like)"/>
    <property type="match status" value="1"/>
</dbReference>
<dbReference type="CTD" id="90956"/>
<dbReference type="PANTHER" id="PTHR45890:SF1">
    <property type="entry name" value="AARF DOMAIN CONTAINING KINASE 2"/>
    <property type="match status" value="1"/>
</dbReference>
<dbReference type="InParanoid" id="A0A6J0U662"/>
<dbReference type="FunCoup" id="A0A6J0U662">
    <property type="interactions" value="67"/>
</dbReference>
<keyword evidence="5" id="KW-0808">Transferase</keyword>
<dbReference type="InterPro" id="IPR044095">
    <property type="entry name" value="ADCK2_dom"/>
</dbReference>
<keyword evidence="4" id="KW-1185">Reference proteome</keyword>
<dbReference type="Proteomes" id="UP001652642">
    <property type="component" value="Chromosome 5"/>
</dbReference>
<dbReference type="GO" id="GO:0016301">
    <property type="term" value="F:kinase activity"/>
    <property type="evidence" value="ECO:0007669"/>
    <property type="project" value="UniProtKB-KW"/>
</dbReference>
<evidence type="ECO:0000256" key="2">
    <source>
        <dbReference type="SAM" id="Phobius"/>
    </source>
</evidence>
<sequence>MQCNVLGTILVVPEFCISLAFPPFLGPLMSFFPPTTMTTGCFCTARIVLSNIRVLCGRKPLCFLRNSGRKPVTVSSKNVGRGFRWNSVAKITLVCWGVGGLPQDGSCEAESSKDAQRGVNVLLNKAEFLHHVGLVFSVMIRTCVLLLKFGPFLFFYPFTYFSPTFASLWVHLLLRVTESSGPTFIKLGQWASTRRDLFSEEFCVKFSKLHIKVIPHPWDYTKRSLEKAFGDGWEKVFTLESREPVGAGCVAQVYKAYVDISALGQSTLKELSKNSGLDSALEAWQVFGLKGLVRWLWRRKHDDASAIYGGHWSVCKNRFCGGINPNSGFGYPSTHLSSPKRDCLLPVAIKVLHPGLVRQVQMDLFLMKIGSRLIELFPGVKWLSLTEIVEEFEKLMIQQIDLRYEARNLEHFRLNFQDVDYVKFPIPLHPYVTRNILVETFEESKPMSQYLHTETTMELQRKLAKMGIDMILKMVFVDNFVHADLHPGNILVQGAECFNDYHEDRAVMVDLLDTLVLEVEPSPSPLRLVLLDAGIVAELQDVDRENFKAVFTAVVLGQGERVAELILHHSRANQCKDVERFKADMAELVTKARSNTIALGKFQVASLLSSAFQLLMAHQVKLESNFASVVFAIMVLEGLGRSLDPELDILKAAKPLLIKPPGFPLWKE</sequence>
<keyword evidence="2" id="KW-0472">Membrane</keyword>
<dbReference type="RefSeq" id="XP_020656152.2">
    <property type="nucleotide sequence ID" value="XM_020800493.2"/>
</dbReference>
<name>A0A6J0U662_9SAUR</name>
<dbReference type="CDD" id="cd13971">
    <property type="entry name" value="ADCK2-like"/>
    <property type="match status" value="1"/>
</dbReference>
<comment type="similarity">
    <text evidence="1">Belongs to the protein kinase superfamily. ADCK protein kinase family.</text>
</comment>
<dbReference type="AlphaFoldDB" id="A0A6J0U662"/>
<dbReference type="InterPro" id="IPR052402">
    <property type="entry name" value="ADCK_kinase"/>
</dbReference>
<accession>A0A6J0U662</accession>
<dbReference type="InterPro" id="IPR004147">
    <property type="entry name" value="ABC1_dom"/>
</dbReference>
<keyword evidence="5" id="KW-0418">Kinase</keyword>
<evidence type="ECO:0000259" key="3">
    <source>
        <dbReference type="Pfam" id="PF03109"/>
    </source>
</evidence>
<keyword evidence="2" id="KW-1133">Transmembrane helix</keyword>
<dbReference type="OrthoDB" id="427480at2759"/>